<evidence type="ECO:0000256" key="1">
    <source>
        <dbReference type="SAM" id="SignalP"/>
    </source>
</evidence>
<keyword evidence="3" id="KW-1185">Reference proteome</keyword>
<evidence type="ECO:0000313" key="2">
    <source>
        <dbReference type="EMBL" id="OXT01469.1"/>
    </source>
</evidence>
<feature type="signal peptide" evidence="1">
    <location>
        <begin position="1"/>
        <end position="31"/>
    </location>
</feature>
<dbReference type="AlphaFoldDB" id="A0A231UZU5"/>
<sequence length="248" mass="27780">MTHRSTVAFRLILASAASVSLGLASILPAAAGSHSASCYQPVHHPAKYKTVTKRVQVAPARRSVEHIPAITKTVWQTVVTQPARTEWRYVPAVTRGVKRRVLLRPTERVPQHHPAVTKIVHETVTVSGGYGWEWRMVHGKKTLCKVKLPPRHETVARQVTVRPATVSYKIIPPRYGTDWVEEIVHPARTEEVHIPAVRERVARTVVVRPASERVHTIPAEYATVTEQVKVRAASTGWKAVRVPEHCRH</sequence>
<reference evidence="3" key="1">
    <citation type="journal article" date="2017" name="Int. J. Syst. Evol. Microbiol.">
        <title>Notoacmeibacter marinus gen. nov., sp. nov., isolated from the gut of a limpet and proposal of Notoacmeibacteraceae fam. nov. in the order Rhizobiales of the class Alphaproteobacteria.</title>
        <authorList>
            <person name="Huang Z."/>
            <person name="Guo F."/>
            <person name="Lai Q."/>
        </authorList>
    </citation>
    <scope>NUCLEOTIDE SEQUENCE [LARGE SCALE GENOMIC DNA]</scope>
    <source>
        <strain evidence="3">XMTR2A4</strain>
    </source>
</reference>
<dbReference type="Proteomes" id="UP000215405">
    <property type="component" value="Unassembled WGS sequence"/>
</dbReference>
<organism evidence="2 3">
    <name type="scientific">Notoacmeibacter marinus</name>
    <dbReference type="NCBI Taxonomy" id="1876515"/>
    <lineage>
        <taxon>Bacteria</taxon>
        <taxon>Pseudomonadati</taxon>
        <taxon>Pseudomonadota</taxon>
        <taxon>Alphaproteobacteria</taxon>
        <taxon>Hyphomicrobiales</taxon>
        <taxon>Notoacmeibacteraceae</taxon>
        <taxon>Notoacmeibacter</taxon>
    </lineage>
</organism>
<protein>
    <submittedName>
        <fullName evidence="2">Uncharacterized protein</fullName>
    </submittedName>
</protein>
<dbReference type="RefSeq" id="WP_094075440.1">
    <property type="nucleotide sequence ID" value="NZ_NBYO01000001.1"/>
</dbReference>
<proteinExistence type="predicted"/>
<accession>A0A231UZU5</accession>
<dbReference type="EMBL" id="NBYO01000001">
    <property type="protein sequence ID" value="OXT01469.1"/>
    <property type="molecule type" value="Genomic_DNA"/>
</dbReference>
<comment type="caution">
    <text evidence="2">The sequence shown here is derived from an EMBL/GenBank/DDBJ whole genome shotgun (WGS) entry which is preliminary data.</text>
</comment>
<feature type="chain" id="PRO_5012443857" evidence="1">
    <location>
        <begin position="32"/>
        <end position="248"/>
    </location>
</feature>
<name>A0A231UZU5_9HYPH</name>
<evidence type="ECO:0000313" key="3">
    <source>
        <dbReference type="Proteomes" id="UP000215405"/>
    </source>
</evidence>
<keyword evidence="1" id="KW-0732">Signal</keyword>
<gene>
    <name evidence="2" type="ORF">B7H23_00330</name>
</gene>